<dbReference type="Proteomes" id="UP000830326">
    <property type="component" value="Chromosome"/>
</dbReference>
<reference evidence="1" key="1">
    <citation type="submission" date="2022-04" db="EMBL/GenBank/DDBJ databases">
        <title>Halobacillus sp. isolated from saltern.</title>
        <authorList>
            <person name="Won M."/>
            <person name="Lee C.-M."/>
            <person name="Woen H.-Y."/>
            <person name="Kwon S.-W."/>
        </authorList>
    </citation>
    <scope>NUCLEOTIDE SEQUENCE</scope>
    <source>
        <strain evidence="1">SSHM10-5</strain>
    </source>
</reference>
<organism evidence="1 2">
    <name type="scientific">Halobacillus amylolyticus</name>
    <dbReference type="NCBI Taxonomy" id="2932259"/>
    <lineage>
        <taxon>Bacteria</taxon>
        <taxon>Bacillati</taxon>
        <taxon>Bacillota</taxon>
        <taxon>Bacilli</taxon>
        <taxon>Bacillales</taxon>
        <taxon>Bacillaceae</taxon>
        <taxon>Halobacillus</taxon>
    </lineage>
</organism>
<evidence type="ECO:0000313" key="2">
    <source>
        <dbReference type="Proteomes" id="UP000830326"/>
    </source>
</evidence>
<sequence length="137" mass="15285">MGVEIVKGFIMLLAAGLLLSGCGNELDVEQVESQEEQLETANKLLEKTDGHTKGAFERLPAETREYIKENPDLLRKFTQGEPTFMGIIDTLRLGTNVKLGPEDIQLVYDTLENNSEEAIYENGMKFSDSFIAKLKSN</sequence>
<gene>
    <name evidence="1" type="ORF">MUO15_04915</name>
</gene>
<dbReference type="PROSITE" id="PS51257">
    <property type="entry name" value="PROKAR_LIPOPROTEIN"/>
    <property type="match status" value="1"/>
</dbReference>
<dbReference type="EMBL" id="CP095075">
    <property type="protein sequence ID" value="UOR12855.1"/>
    <property type="molecule type" value="Genomic_DNA"/>
</dbReference>
<protein>
    <recommendedName>
        <fullName evidence="3">Lipoprotein</fullName>
    </recommendedName>
</protein>
<dbReference type="RefSeq" id="WP_245033964.1">
    <property type="nucleotide sequence ID" value="NZ_CP095075.1"/>
</dbReference>
<keyword evidence="2" id="KW-1185">Reference proteome</keyword>
<proteinExistence type="predicted"/>
<accession>A0ABY4HG55</accession>
<evidence type="ECO:0008006" key="3">
    <source>
        <dbReference type="Google" id="ProtNLM"/>
    </source>
</evidence>
<evidence type="ECO:0000313" key="1">
    <source>
        <dbReference type="EMBL" id="UOR12855.1"/>
    </source>
</evidence>
<name>A0ABY4HG55_9BACI</name>